<feature type="compositionally biased region" description="Basic residues" evidence="7">
    <location>
        <begin position="307"/>
        <end position="317"/>
    </location>
</feature>
<evidence type="ECO:0000313" key="11">
    <source>
        <dbReference type="Proteomes" id="UP000015105"/>
    </source>
</evidence>
<dbReference type="Gramene" id="AET3Gv20506700.1">
    <property type="protein sequence ID" value="AET3Gv20506700.1"/>
    <property type="gene ID" value="AET3Gv20506700"/>
</dbReference>
<dbReference type="Pfam" id="PF00010">
    <property type="entry name" value="HLH"/>
    <property type="match status" value="1"/>
</dbReference>
<reference evidence="10" key="4">
    <citation type="submission" date="2019-03" db="UniProtKB">
        <authorList>
            <consortium name="EnsemblPlants"/>
        </authorList>
    </citation>
    <scope>IDENTIFICATION</scope>
</reference>
<dbReference type="InterPro" id="IPR036638">
    <property type="entry name" value="HLH_DNA-bd_sf"/>
</dbReference>
<feature type="signal peptide" evidence="8">
    <location>
        <begin position="1"/>
        <end position="21"/>
    </location>
</feature>
<feature type="region of interest" description="Disordered" evidence="7">
    <location>
        <begin position="281"/>
        <end position="333"/>
    </location>
</feature>
<feature type="domain" description="BHLH" evidence="9">
    <location>
        <begin position="438"/>
        <end position="487"/>
    </location>
</feature>
<evidence type="ECO:0000313" key="10">
    <source>
        <dbReference type="EnsemblPlants" id="AET3Gv20506700.1"/>
    </source>
</evidence>
<evidence type="ECO:0000256" key="6">
    <source>
        <dbReference type="ARBA" id="ARBA00023242"/>
    </source>
</evidence>
<evidence type="ECO:0000259" key="9">
    <source>
        <dbReference type="PROSITE" id="PS50888"/>
    </source>
</evidence>
<dbReference type="GO" id="GO:0003677">
    <property type="term" value="F:DNA binding"/>
    <property type="evidence" value="ECO:0007669"/>
    <property type="project" value="UniProtKB-KW"/>
</dbReference>
<comment type="similarity">
    <text evidence="2">Belongs to the bHLH protein family.</text>
</comment>
<dbReference type="GO" id="GO:0005634">
    <property type="term" value="C:nucleus"/>
    <property type="evidence" value="ECO:0007669"/>
    <property type="project" value="UniProtKB-SubCell"/>
</dbReference>
<dbReference type="InterPro" id="IPR045843">
    <property type="entry name" value="IND-like"/>
</dbReference>
<dbReference type="STRING" id="200361.A0A453EXR3"/>
<evidence type="ECO:0000256" key="4">
    <source>
        <dbReference type="ARBA" id="ARBA00023125"/>
    </source>
</evidence>
<evidence type="ECO:0000256" key="3">
    <source>
        <dbReference type="ARBA" id="ARBA00023015"/>
    </source>
</evidence>
<dbReference type="CDD" id="cd11454">
    <property type="entry name" value="bHLH_AtIND_like"/>
    <property type="match status" value="1"/>
</dbReference>
<organism evidence="10 11">
    <name type="scientific">Aegilops tauschii subsp. strangulata</name>
    <name type="common">Goatgrass</name>
    <dbReference type="NCBI Taxonomy" id="200361"/>
    <lineage>
        <taxon>Eukaryota</taxon>
        <taxon>Viridiplantae</taxon>
        <taxon>Streptophyta</taxon>
        <taxon>Embryophyta</taxon>
        <taxon>Tracheophyta</taxon>
        <taxon>Spermatophyta</taxon>
        <taxon>Magnoliopsida</taxon>
        <taxon>Liliopsida</taxon>
        <taxon>Poales</taxon>
        <taxon>Poaceae</taxon>
        <taxon>BOP clade</taxon>
        <taxon>Pooideae</taxon>
        <taxon>Triticodae</taxon>
        <taxon>Triticeae</taxon>
        <taxon>Triticinae</taxon>
        <taxon>Aegilops</taxon>
    </lineage>
</organism>
<dbReference type="Proteomes" id="UP000015105">
    <property type="component" value="Chromosome 3D"/>
</dbReference>
<dbReference type="GO" id="GO:0046983">
    <property type="term" value="F:protein dimerization activity"/>
    <property type="evidence" value="ECO:0007669"/>
    <property type="project" value="InterPro"/>
</dbReference>
<dbReference type="SMART" id="SM00353">
    <property type="entry name" value="HLH"/>
    <property type="match status" value="1"/>
</dbReference>
<feature type="chain" id="PRO_5019583541" description="BHLH domain-containing protein" evidence="8">
    <location>
        <begin position="22"/>
        <end position="549"/>
    </location>
</feature>
<dbReference type="InterPro" id="IPR011598">
    <property type="entry name" value="bHLH_dom"/>
</dbReference>
<protein>
    <recommendedName>
        <fullName evidence="9">BHLH domain-containing protein</fullName>
    </recommendedName>
</protein>
<dbReference type="PANTHER" id="PTHR45914:SF61">
    <property type="entry name" value="OS01G0566800 PROTEIN"/>
    <property type="match status" value="1"/>
</dbReference>
<dbReference type="Gene3D" id="4.10.280.10">
    <property type="entry name" value="Helix-loop-helix DNA-binding domain"/>
    <property type="match status" value="1"/>
</dbReference>
<evidence type="ECO:0000256" key="8">
    <source>
        <dbReference type="SAM" id="SignalP"/>
    </source>
</evidence>
<proteinExistence type="inferred from homology"/>
<evidence type="ECO:0000256" key="7">
    <source>
        <dbReference type="SAM" id="MobiDB-lite"/>
    </source>
</evidence>
<sequence length="549" mass="57207">IGIGATMHLFFGLPLYKSLLAFPSGLQPFARESTPHTHTHTLRAGRALKVASTLQASCLIAPLASSSSSELAFNAQMLPLLLQYIHTRASLPSPPAASATAAECSPLPQLTCVPLIKGAGKMDPGFCNDMILSESAWNSGGGDGGAAGDVVHVVDGSGMTVLERLVLDEALAAAIMELQGIQVPCGGGKPMAGGLEAASLAFGATGTGPVTPAYAEVDGVVLQRQQHQHRHQGVMGMPADYDLVPAARAVTLATVPAAPSFPKGAAAAVDRAGVVDAAVFDSGNNGPTSAAKTGTTRQWDEANGGAKRQRRSSRKRRAADAPCPAADGHSQENPLCSILASTNTGDGGIQIAFSSGGGAASSSKRTKPSLSSTSSSISFDGRSSVNNGCDDVPRYEPDTEALAQVKEMIYRAAAMRPVSLGVEEEDTGERPSRRNVRISSDPQTVAARQRRERISERLRVLQKLVPGGAKMDTASMLDEAANYLRFLKSQIRELQTLDRRNYGANAISNTGMAPLMSYNNMPAFAFPATGAGETLGGGGEEAFMSSRFR</sequence>
<dbReference type="AlphaFoldDB" id="A0A453EXR3"/>
<feature type="compositionally biased region" description="Polar residues" evidence="7">
    <location>
        <begin position="282"/>
        <end position="297"/>
    </location>
</feature>
<keyword evidence="5" id="KW-0804">Transcription</keyword>
<comment type="subcellular location">
    <subcellularLocation>
        <location evidence="1">Nucleus</location>
    </subcellularLocation>
</comment>
<dbReference type="FunFam" id="4.10.280.10:FF:000053">
    <property type="entry name" value="BHLH transcription factor"/>
    <property type="match status" value="1"/>
</dbReference>
<reference evidence="11" key="2">
    <citation type="journal article" date="2017" name="Nat. Plants">
        <title>The Aegilops tauschii genome reveals multiple impacts of transposons.</title>
        <authorList>
            <person name="Zhao G."/>
            <person name="Zou C."/>
            <person name="Li K."/>
            <person name="Wang K."/>
            <person name="Li T."/>
            <person name="Gao L."/>
            <person name="Zhang X."/>
            <person name="Wang H."/>
            <person name="Yang Z."/>
            <person name="Liu X."/>
            <person name="Jiang W."/>
            <person name="Mao L."/>
            <person name="Kong X."/>
            <person name="Jiao Y."/>
            <person name="Jia J."/>
        </authorList>
    </citation>
    <scope>NUCLEOTIDE SEQUENCE [LARGE SCALE GENOMIC DNA]</scope>
    <source>
        <strain evidence="11">cv. AL8/78</strain>
    </source>
</reference>
<dbReference type="SUPFAM" id="SSF47459">
    <property type="entry name" value="HLH, helix-loop-helix DNA-binding domain"/>
    <property type="match status" value="1"/>
</dbReference>
<keyword evidence="6" id="KW-0539">Nucleus</keyword>
<keyword evidence="4" id="KW-0238">DNA-binding</keyword>
<dbReference type="GO" id="GO:0003700">
    <property type="term" value="F:DNA-binding transcription factor activity"/>
    <property type="evidence" value="ECO:0007669"/>
    <property type="project" value="InterPro"/>
</dbReference>
<keyword evidence="3" id="KW-0805">Transcription regulation</keyword>
<evidence type="ECO:0000256" key="1">
    <source>
        <dbReference type="ARBA" id="ARBA00004123"/>
    </source>
</evidence>
<feature type="region of interest" description="Disordered" evidence="7">
    <location>
        <begin position="355"/>
        <end position="394"/>
    </location>
</feature>
<reference evidence="10" key="5">
    <citation type="journal article" date="2021" name="G3 (Bethesda)">
        <title>Aegilops tauschii genome assembly Aet v5.0 features greater sequence contiguity and improved annotation.</title>
        <authorList>
            <person name="Wang L."/>
            <person name="Zhu T."/>
            <person name="Rodriguez J.C."/>
            <person name="Deal K.R."/>
            <person name="Dubcovsky J."/>
            <person name="McGuire P.E."/>
            <person name="Lux T."/>
            <person name="Spannagl M."/>
            <person name="Mayer K.F.X."/>
            <person name="Baldrich P."/>
            <person name="Meyers B.C."/>
            <person name="Huo N."/>
            <person name="Gu Y.Q."/>
            <person name="Zhou H."/>
            <person name="Devos K.M."/>
            <person name="Bennetzen J.L."/>
            <person name="Unver T."/>
            <person name="Budak H."/>
            <person name="Gulick P.J."/>
            <person name="Galiba G."/>
            <person name="Kalapos B."/>
            <person name="Nelson D.R."/>
            <person name="Li P."/>
            <person name="You F.M."/>
            <person name="Luo M.C."/>
            <person name="Dvorak J."/>
        </authorList>
    </citation>
    <scope>NUCLEOTIDE SEQUENCE [LARGE SCALE GENOMIC DNA]</scope>
    <source>
        <strain evidence="10">cv. AL8/78</strain>
    </source>
</reference>
<accession>A0A453EXR3</accession>
<feature type="region of interest" description="Disordered" evidence="7">
    <location>
        <begin position="421"/>
        <end position="451"/>
    </location>
</feature>
<reference evidence="10" key="3">
    <citation type="journal article" date="2017" name="Nature">
        <title>Genome sequence of the progenitor of the wheat D genome Aegilops tauschii.</title>
        <authorList>
            <person name="Luo M.C."/>
            <person name="Gu Y.Q."/>
            <person name="Puiu D."/>
            <person name="Wang H."/>
            <person name="Twardziok S.O."/>
            <person name="Deal K.R."/>
            <person name="Huo N."/>
            <person name="Zhu T."/>
            <person name="Wang L."/>
            <person name="Wang Y."/>
            <person name="McGuire P.E."/>
            <person name="Liu S."/>
            <person name="Long H."/>
            <person name="Ramasamy R.K."/>
            <person name="Rodriguez J.C."/>
            <person name="Van S.L."/>
            <person name="Yuan L."/>
            <person name="Wang Z."/>
            <person name="Xia Z."/>
            <person name="Xiao L."/>
            <person name="Anderson O.D."/>
            <person name="Ouyang S."/>
            <person name="Liang Y."/>
            <person name="Zimin A.V."/>
            <person name="Pertea G."/>
            <person name="Qi P."/>
            <person name="Bennetzen J.L."/>
            <person name="Dai X."/>
            <person name="Dawson M.W."/>
            <person name="Muller H.G."/>
            <person name="Kugler K."/>
            <person name="Rivarola-Duarte L."/>
            <person name="Spannagl M."/>
            <person name="Mayer K.F.X."/>
            <person name="Lu F.H."/>
            <person name="Bevan M.W."/>
            <person name="Leroy P."/>
            <person name="Li P."/>
            <person name="You F.M."/>
            <person name="Sun Q."/>
            <person name="Liu Z."/>
            <person name="Lyons E."/>
            <person name="Wicker T."/>
            <person name="Salzberg S.L."/>
            <person name="Devos K.M."/>
            <person name="Dvorak J."/>
        </authorList>
    </citation>
    <scope>NUCLEOTIDE SEQUENCE [LARGE SCALE GENOMIC DNA]</scope>
    <source>
        <strain evidence="10">cv. AL8/78</strain>
    </source>
</reference>
<dbReference type="PROSITE" id="PS50888">
    <property type="entry name" value="BHLH"/>
    <property type="match status" value="1"/>
</dbReference>
<dbReference type="PANTHER" id="PTHR45914">
    <property type="entry name" value="TRANSCRIPTION FACTOR HEC3-RELATED"/>
    <property type="match status" value="1"/>
</dbReference>
<evidence type="ECO:0000256" key="2">
    <source>
        <dbReference type="ARBA" id="ARBA00005510"/>
    </source>
</evidence>
<dbReference type="EnsemblPlants" id="AET3Gv20506700.1">
    <property type="protein sequence ID" value="AET3Gv20506700.1"/>
    <property type="gene ID" value="AET3Gv20506700"/>
</dbReference>
<evidence type="ECO:0000256" key="5">
    <source>
        <dbReference type="ARBA" id="ARBA00023163"/>
    </source>
</evidence>
<feature type="compositionally biased region" description="Low complexity" evidence="7">
    <location>
        <begin position="355"/>
        <end position="384"/>
    </location>
</feature>
<reference evidence="11" key="1">
    <citation type="journal article" date="2014" name="Science">
        <title>Ancient hybridizations among the ancestral genomes of bread wheat.</title>
        <authorList>
            <consortium name="International Wheat Genome Sequencing Consortium,"/>
            <person name="Marcussen T."/>
            <person name="Sandve S.R."/>
            <person name="Heier L."/>
            <person name="Spannagl M."/>
            <person name="Pfeifer M."/>
            <person name="Jakobsen K.S."/>
            <person name="Wulff B.B."/>
            <person name="Steuernagel B."/>
            <person name="Mayer K.F."/>
            <person name="Olsen O.A."/>
        </authorList>
    </citation>
    <scope>NUCLEOTIDE SEQUENCE [LARGE SCALE GENOMIC DNA]</scope>
    <source>
        <strain evidence="11">cv. AL8/78</strain>
    </source>
</reference>
<name>A0A453EXR3_AEGTS</name>
<keyword evidence="11" id="KW-1185">Reference proteome</keyword>
<keyword evidence="8" id="KW-0732">Signal</keyword>